<evidence type="ECO:0000256" key="6">
    <source>
        <dbReference type="ARBA" id="ARBA00023002"/>
    </source>
</evidence>
<feature type="transmembrane region" description="Helical" evidence="12">
    <location>
        <begin position="194"/>
        <end position="216"/>
    </location>
</feature>
<evidence type="ECO:0000313" key="13">
    <source>
        <dbReference type="EMBL" id="SEO66639.1"/>
    </source>
</evidence>
<evidence type="ECO:0000256" key="9">
    <source>
        <dbReference type="ARBA" id="ARBA00023136"/>
    </source>
</evidence>
<comment type="pathway">
    <text evidence="11">Porphyrin-containing compound metabolism.</text>
</comment>
<dbReference type="OrthoDB" id="336837at2157"/>
<evidence type="ECO:0000256" key="5">
    <source>
        <dbReference type="ARBA" id="ARBA00022989"/>
    </source>
</evidence>
<evidence type="ECO:0000256" key="1">
    <source>
        <dbReference type="ARBA" id="ARBA00004141"/>
    </source>
</evidence>
<dbReference type="PANTHER" id="PTHR35457:SF1">
    <property type="entry name" value="HEME A SYNTHASE"/>
    <property type="match status" value="1"/>
</dbReference>
<sequence>MDSTRYRPDWLTFRRFAAFTTALTATLIALGVYTAATGSGLACSAQWPLCDNGLLPQTIPSFIEWFHRLVAMVTGFFILGTVGWAWRADTARRTKLAATLSVVLLPLQVSIGAVTVTLNGWLPNGYSPPTQSAHLLVALTIFTALVATTLFAYERHLRRSALVRTRHALLAALTLLPVSALVSRAPGLLSYTPALQATFVLVSLPVFAALVVAVYWAGVAGLTRERLATLPVVGLVFVHLLLGRDLLIYVGSVRLLNVAVLVAAFLGLAVVVWAVYRRDGGTSTPSQGVPSSD</sequence>
<dbReference type="GO" id="GO:0006784">
    <property type="term" value="P:heme A biosynthetic process"/>
    <property type="evidence" value="ECO:0007669"/>
    <property type="project" value="InterPro"/>
</dbReference>
<keyword evidence="10" id="KW-1015">Disulfide bond</keyword>
<dbReference type="PANTHER" id="PTHR35457">
    <property type="entry name" value="HEME A SYNTHASE"/>
    <property type="match status" value="1"/>
</dbReference>
<keyword evidence="4" id="KW-0479">Metal-binding</keyword>
<keyword evidence="9 12" id="KW-0472">Membrane</keyword>
<protein>
    <submittedName>
        <fullName evidence="13">Cytochrome c oxidase assembly protein subunit 15</fullName>
    </submittedName>
</protein>
<dbReference type="GO" id="GO:0016491">
    <property type="term" value="F:oxidoreductase activity"/>
    <property type="evidence" value="ECO:0007669"/>
    <property type="project" value="UniProtKB-KW"/>
</dbReference>
<keyword evidence="3 12" id="KW-0812">Transmembrane</keyword>
<evidence type="ECO:0000256" key="7">
    <source>
        <dbReference type="ARBA" id="ARBA00023004"/>
    </source>
</evidence>
<feature type="transmembrane region" description="Helical" evidence="12">
    <location>
        <begin position="255"/>
        <end position="276"/>
    </location>
</feature>
<feature type="transmembrane region" description="Helical" evidence="12">
    <location>
        <begin position="228"/>
        <end position="249"/>
    </location>
</feature>
<dbReference type="InterPro" id="IPR050450">
    <property type="entry name" value="COX15/CtaA_HemeA_synthase"/>
</dbReference>
<evidence type="ECO:0000256" key="10">
    <source>
        <dbReference type="ARBA" id="ARBA00023157"/>
    </source>
</evidence>
<keyword evidence="6" id="KW-0560">Oxidoreductase</keyword>
<dbReference type="EMBL" id="FODV01000004">
    <property type="protein sequence ID" value="SEO66639.1"/>
    <property type="molecule type" value="Genomic_DNA"/>
</dbReference>
<feature type="transmembrane region" description="Helical" evidence="12">
    <location>
        <begin position="133"/>
        <end position="153"/>
    </location>
</feature>
<evidence type="ECO:0000256" key="4">
    <source>
        <dbReference type="ARBA" id="ARBA00022723"/>
    </source>
</evidence>
<proteinExistence type="predicted"/>
<keyword evidence="5 12" id="KW-1133">Transmembrane helix</keyword>
<evidence type="ECO:0000256" key="3">
    <source>
        <dbReference type="ARBA" id="ARBA00022692"/>
    </source>
</evidence>
<feature type="transmembrane region" description="Helical" evidence="12">
    <location>
        <begin position="165"/>
        <end position="182"/>
    </location>
</feature>
<gene>
    <name evidence="13" type="ORF">SAMN04487948_10465</name>
</gene>
<evidence type="ECO:0000313" key="14">
    <source>
        <dbReference type="Proteomes" id="UP000199126"/>
    </source>
</evidence>
<dbReference type="AlphaFoldDB" id="A0A1H8RJC7"/>
<dbReference type="Pfam" id="PF02628">
    <property type="entry name" value="COX15-CtaA"/>
    <property type="match status" value="1"/>
</dbReference>
<keyword evidence="8" id="KW-0350">Heme biosynthesis</keyword>
<dbReference type="RefSeq" id="WP_089823184.1">
    <property type="nucleotide sequence ID" value="NZ_FODV01000004.1"/>
</dbReference>
<reference evidence="14" key="1">
    <citation type="submission" date="2016-10" db="EMBL/GenBank/DDBJ databases">
        <authorList>
            <person name="Varghese N."/>
            <person name="Submissions S."/>
        </authorList>
    </citation>
    <scope>NUCLEOTIDE SEQUENCE [LARGE SCALE GENOMIC DNA]</scope>
    <source>
        <strain evidence="14">CGMCC 1.10121</strain>
    </source>
</reference>
<keyword evidence="7" id="KW-0408">Iron</keyword>
<evidence type="ECO:0000256" key="12">
    <source>
        <dbReference type="SAM" id="Phobius"/>
    </source>
</evidence>
<dbReference type="GO" id="GO:0016020">
    <property type="term" value="C:membrane"/>
    <property type="evidence" value="ECO:0007669"/>
    <property type="project" value="UniProtKB-SubCell"/>
</dbReference>
<keyword evidence="14" id="KW-1185">Reference proteome</keyword>
<keyword evidence="2" id="KW-1003">Cell membrane</keyword>
<evidence type="ECO:0000256" key="11">
    <source>
        <dbReference type="ARBA" id="ARBA00023444"/>
    </source>
</evidence>
<dbReference type="GO" id="GO:0046872">
    <property type="term" value="F:metal ion binding"/>
    <property type="evidence" value="ECO:0007669"/>
    <property type="project" value="UniProtKB-KW"/>
</dbReference>
<comment type="subcellular location">
    <subcellularLocation>
        <location evidence="1">Membrane</location>
        <topology evidence="1">Multi-pass membrane protein</topology>
    </subcellularLocation>
</comment>
<evidence type="ECO:0000256" key="8">
    <source>
        <dbReference type="ARBA" id="ARBA00023133"/>
    </source>
</evidence>
<dbReference type="Proteomes" id="UP000199126">
    <property type="component" value="Unassembled WGS sequence"/>
</dbReference>
<name>A0A1H8RJC7_9EURY</name>
<feature type="transmembrane region" description="Helical" evidence="12">
    <location>
        <begin position="98"/>
        <end position="121"/>
    </location>
</feature>
<dbReference type="InterPro" id="IPR003780">
    <property type="entry name" value="COX15/CtaA_fam"/>
</dbReference>
<feature type="transmembrane region" description="Helical" evidence="12">
    <location>
        <begin position="66"/>
        <end position="86"/>
    </location>
</feature>
<organism evidence="13 14">
    <name type="scientific">Halogranum amylolyticum</name>
    <dbReference type="NCBI Taxonomy" id="660520"/>
    <lineage>
        <taxon>Archaea</taxon>
        <taxon>Methanobacteriati</taxon>
        <taxon>Methanobacteriota</taxon>
        <taxon>Stenosarchaea group</taxon>
        <taxon>Halobacteria</taxon>
        <taxon>Halobacteriales</taxon>
        <taxon>Haloferacaceae</taxon>
    </lineage>
</organism>
<accession>A0A1H8RJC7</accession>
<evidence type="ECO:0000256" key="2">
    <source>
        <dbReference type="ARBA" id="ARBA00022475"/>
    </source>
</evidence>